<dbReference type="Pfam" id="PF00564">
    <property type="entry name" value="PB1"/>
    <property type="match status" value="1"/>
</dbReference>
<feature type="compositionally biased region" description="Basic and acidic residues" evidence="8">
    <location>
        <begin position="631"/>
        <end position="642"/>
    </location>
</feature>
<dbReference type="Pfam" id="PF01585">
    <property type="entry name" value="G-patch"/>
    <property type="match status" value="1"/>
</dbReference>
<reference evidence="11" key="1">
    <citation type="submission" date="2022-07" db="EMBL/GenBank/DDBJ databases">
        <title>Genome Sequence of Leucocoprinus birnbaumii.</title>
        <authorList>
            <person name="Buettner E."/>
        </authorList>
    </citation>
    <scope>NUCLEOTIDE SEQUENCE</scope>
    <source>
        <strain evidence="11">VT141</strain>
    </source>
</reference>
<evidence type="ECO:0000259" key="10">
    <source>
        <dbReference type="PROSITE" id="PS51745"/>
    </source>
</evidence>
<feature type="compositionally biased region" description="Low complexity" evidence="8">
    <location>
        <begin position="760"/>
        <end position="773"/>
    </location>
</feature>
<dbReference type="Pfam" id="PF13181">
    <property type="entry name" value="TPR_8"/>
    <property type="match status" value="2"/>
</dbReference>
<evidence type="ECO:0000256" key="5">
    <source>
        <dbReference type="ARBA" id="ARBA00022737"/>
    </source>
</evidence>
<keyword evidence="4" id="KW-0963">Cytoplasm</keyword>
<proteinExistence type="inferred from homology"/>
<feature type="region of interest" description="Disordered" evidence="8">
    <location>
        <begin position="869"/>
        <end position="910"/>
    </location>
</feature>
<dbReference type="Gene3D" id="3.10.20.90">
    <property type="entry name" value="Phosphatidylinositol 3-kinase Catalytic Subunit, Chain A, domain 1"/>
    <property type="match status" value="1"/>
</dbReference>
<feature type="region of interest" description="Disordered" evidence="8">
    <location>
        <begin position="828"/>
        <end position="847"/>
    </location>
</feature>
<feature type="compositionally biased region" description="Basic residues" evidence="8">
    <location>
        <begin position="433"/>
        <end position="442"/>
    </location>
</feature>
<keyword evidence="6 7" id="KW-0802">TPR repeat</keyword>
<comment type="subcellular location">
    <subcellularLocation>
        <location evidence="1">Cytoplasm</location>
    </subcellularLocation>
</comment>
<accession>A0AAD5VVC3</accession>
<sequence length="910" mass="100127">MSLKAELETWAAALKAYDEQDFEKALDLFSRIADSSKILTNMGLIYATLGEHEAAVERFIEATNLDQYLAVAYFQCGVSNFLLTRYDLAFKDFEQALFYLRGNQAINYEQLGLKFRLFSAEVLYNKGLSLIYLGRMEEGMQDMQEASRDKAIDDHKVIDEAIRDRGEGYMVFSVPVGVLYRPSEKKLKNAAARDFLGEPILVAASDATDAFTTFTGSTRLKQGISPSGVYVDQFPEANVSRSATLPTVTPGTRTMVDTPPSTVERAKTTLAVPSNAREFTNPNNRGPSSPNNDNRSAEPGLARSATQITPGKPSPGVGIGGPVRGLSVRRPNDAPAPVSLNDSGPAPPPKAPKQKEARLTEFYDDYLDSYADTASAPAVPKMPVPVTSTSNDRVAAWAKGNANGVPPPGMSRNGSRSAPGSTYAPSSYGGTSMRRKSTRRGPPRGYRMQSTYEEDEEEGYVSGDYDDGYYELVKIRVKIHHGDEVRGMAVTPDMPFEEFMDKLAAKFDTSIRGLGLKFQDEDGGKVTLADESDYELAIETARTGSKGKAEDAARFGTAYLSKFGWDSSKGLGVSGDGRTSHIKVSQKLDMMGIGAAHQKDPNGIAWKQNKDYENLLKRLNEANGVDGGEGQEEKNVVDGEKRERKKERKERKEKEKKEKKEEKEEKKEKESTEKEGKERKKKRKRDEDVEDSDKKSKKKKTDTPEPVQSKPTSPEPAPSAEQKPTRVVPRHRSHRARHIAAKSISSKSAAAIAEILGIAPSPSLSSSATPSGTQTPQEGKLTSVYDDTPDDEKITTSTKSVQDYFKEKMGKLKGLATTVTSIQSEVDYDDVPRGGLGSRPRLMTEDEDAPRIGLSKFSALMSSTYMTATSLSSMVASETPAEKTVGEKEERRRRKKEKKEKKEGSREDRR</sequence>
<dbReference type="InterPro" id="IPR051864">
    <property type="entry name" value="NCF2_NOXA1"/>
</dbReference>
<gene>
    <name evidence="11" type="ORF">NP233_g4105</name>
</gene>
<feature type="region of interest" description="Disordered" evidence="8">
    <location>
        <begin position="398"/>
        <end position="459"/>
    </location>
</feature>
<dbReference type="AlphaFoldDB" id="A0AAD5VVC3"/>
<evidence type="ECO:0000256" key="4">
    <source>
        <dbReference type="ARBA" id="ARBA00022490"/>
    </source>
</evidence>
<dbReference type="PROSITE" id="PS51745">
    <property type="entry name" value="PB1"/>
    <property type="match status" value="1"/>
</dbReference>
<dbReference type="Gene3D" id="1.25.40.10">
    <property type="entry name" value="Tetratricopeptide repeat domain"/>
    <property type="match status" value="1"/>
</dbReference>
<evidence type="ECO:0000256" key="7">
    <source>
        <dbReference type="PROSITE-ProRule" id="PRU00339"/>
    </source>
</evidence>
<feature type="compositionally biased region" description="Basic and acidic residues" evidence="8">
    <location>
        <begin position="880"/>
        <end position="890"/>
    </location>
</feature>
<organism evidence="11 12">
    <name type="scientific">Leucocoprinus birnbaumii</name>
    <dbReference type="NCBI Taxonomy" id="56174"/>
    <lineage>
        <taxon>Eukaryota</taxon>
        <taxon>Fungi</taxon>
        <taxon>Dikarya</taxon>
        <taxon>Basidiomycota</taxon>
        <taxon>Agaricomycotina</taxon>
        <taxon>Agaricomycetes</taxon>
        <taxon>Agaricomycetidae</taxon>
        <taxon>Agaricales</taxon>
        <taxon>Agaricineae</taxon>
        <taxon>Agaricaceae</taxon>
        <taxon>Leucocoprinus</taxon>
    </lineage>
</organism>
<feature type="compositionally biased region" description="Basic and acidic residues" evidence="8">
    <location>
        <begin position="900"/>
        <end position="910"/>
    </location>
</feature>
<dbReference type="PANTHER" id="PTHR15175:SF0">
    <property type="entry name" value="SH3 DOMAIN-CONTAINING PROTEIN C23A1.17"/>
    <property type="match status" value="1"/>
</dbReference>
<feature type="compositionally biased region" description="Low complexity" evidence="8">
    <location>
        <begin position="281"/>
        <end position="294"/>
    </location>
</feature>
<dbReference type="SUPFAM" id="SSF48452">
    <property type="entry name" value="TPR-like"/>
    <property type="match status" value="1"/>
</dbReference>
<evidence type="ECO:0000256" key="6">
    <source>
        <dbReference type="ARBA" id="ARBA00022803"/>
    </source>
</evidence>
<keyword evidence="3" id="KW-0728">SH3 domain</keyword>
<evidence type="ECO:0008006" key="13">
    <source>
        <dbReference type="Google" id="ProtNLM"/>
    </source>
</evidence>
<feature type="repeat" description="TPR" evidence="7">
    <location>
        <begin position="36"/>
        <end position="69"/>
    </location>
</feature>
<evidence type="ECO:0000256" key="2">
    <source>
        <dbReference type="ARBA" id="ARBA00008051"/>
    </source>
</evidence>
<evidence type="ECO:0000256" key="1">
    <source>
        <dbReference type="ARBA" id="ARBA00004496"/>
    </source>
</evidence>
<dbReference type="InterPro" id="IPR053793">
    <property type="entry name" value="PB1-like"/>
</dbReference>
<keyword evidence="12" id="KW-1185">Reference proteome</keyword>
<dbReference type="SUPFAM" id="SSF54277">
    <property type="entry name" value="CAD &amp; PB1 domains"/>
    <property type="match status" value="1"/>
</dbReference>
<evidence type="ECO:0000256" key="8">
    <source>
        <dbReference type="SAM" id="MobiDB-lite"/>
    </source>
</evidence>
<comment type="caution">
    <text evidence="11">The sequence shown here is derived from an EMBL/GenBank/DDBJ whole genome shotgun (WGS) entry which is preliminary data.</text>
</comment>
<feature type="region of interest" description="Disordered" evidence="8">
    <location>
        <begin position="622"/>
        <end position="747"/>
    </location>
</feature>
<dbReference type="FunFam" id="1.25.40.10:FF:000017">
    <property type="entry name" value="NADPH oxidase regulator NoxR"/>
    <property type="match status" value="1"/>
</dbReference>
<dbReference type="SMART" id="SM00028">
    <property type="entry name" value="TPR"/>
    <property type="match status" value="3"/>
</dbReference>
<evidence type="ECO:0000313" key="12">
    <source>
        <dbReference type="Proteomes" id="UP001213000"/>
    </source>
</evidence>
<dbReference type="InterPro" id="IPR000467">
    <property type="entry name" value="G_patch_dom"/>
</dbReference>
<dbReference type="SMART" id="SM00443">
    <property type="entry name" value="G_patch"/>
    <property type="match status" value="1"/>
</dbReference>
<dbReference type="InterPro" id="IPR011990">
    <property type="entry name" value="TPR-like_helical_dom_sf"/>
</dbReference>
<protein>
    <recommendedName>
        <fullName evidence="13">NADPH oxidase regulator NoxR</fullName>
    </recommendedName>
</protein>
<dbReference type="SMART" id="SM00666">
    <property type="entry name" value="PB1"/>
    <property type="match status" value="1"/>
</dbReference>
<feature type="compositionally biased region" description="Basic residues" evidence="8">
    <location>
        <begin position="728"/>
        <end position="740"/>
    </location>
</feature>
<evidence type="ECO:0000313" key="11">
    <source>
        <dbReference type="EMBL" id="KAJ3570908.1"/>
    </source>
</evidence>
<comment type="similarity">
    <text evidence="2">Belongs to the NCF2/NOXA1 family.</text>
</comment>
<keyword evidence="5" id="KW-0677">Repeat</keyword>
<feature type="domain" description="PB1" evidence="10">
    <location>
        <begin position="474"/>
        <end position="549"/>
    </location>
</feature>
<feature type="compositionally biased region" description="Polar residues" evidence="8">
    <location>
        <begin position="243"/>
        <end position="252"/>
    </location>
</feature>
<feature type="compositionally biased region" description="Basic and acidic residues" evidence="8">
    <location>
        <begin position="650"/>
        <end position="678"/>
    </location>
</feature>
<evidence type="ECO:0000256" key="3">
    <source>
        <dbReference type="ARBA" id="ARBA00022443"/>
    </source>
</evidence>
<feature type="region of interest" description="Disordered" evidence="8">
    <location>
        <begin position="760"/>
        <end position="795"/>
    </location>
</feature>
<feature type="domain" description="G-patch" evidence="9">
    <location>
        <begin position="552"/>
        <end position="598"/>
    </location>
</feature>
<dbReference type="InterPro" id="IPR019734">
    <property type="entry name" value="TPR_rpt"/>
</dbReference>
<name>A0AAD5VVC3_9AGAR</name>
<evidence type="ECO:0000259" key="9">
    <source>
        <dbReference type="PROSITE" id="PS50174"/>
    </source>
</evidence>
<dbReference type="PANTHER" id="PTHR15175">
    <property type="entry name" value="NEUTROPHIL CYTOSOLIC FACTOR 2, NEUTROPHIL NADPH OXIDASE FACTOR 2"/>
    <property type="match status" value="1"/>
</dbReference>
<dbReference type="PROSITE" id="PS50005">
    <property type="entry name" value="TPR"/>
    <property type="match status" value="1"/>
</dbReference>
<dbReference type="Proteomes" id="UP001213000">
    <property type="component" value="Unassembled WGS sequence"/>
</dbReference>
<dbReference type="EMBL" id="JANIEX010000212">
    <property type="protein sequence ID" value="KAJ3570908.1"/>
    <property type="molecule type" value="Genomic_DNA"/>
</dbReference>
<dbReference type="InterPro" id="IPR000270">
    <property type="entry name" value="PB1_dom"/>
</dbReference>
<dbReference type="PROSITE" id="PS50174">
    <property type="entry name" value="G_PATCH"/>
    <property type="match status" value="1"/>
</dbReference>
<dbReference type="GO" id="GO:0003676">
    <property type="term" value="F:nucleic acid binding"/>
    <property type="evidence" value="ECO:0007669"/>
    <property type="project" value="InterPro"/>
</dbReference>
<dbReference type="GO" id="GO:0005737">
    <property type="term" value="C:cytoplasm"/>
    <property type="evidence" value="ECO:0007669"/>
    <property type="project" value="UniProtKB-SubCell"/>
</dbReference>
<feature type="region of interest" description="Disordered" evidence="8">
    <location>
        <begin position="243"/>
        <end position="355"/>
    </location>
</feature>
<feature type="compositionally biased region" description="Polar residues" evidence="8">
    <location>
        <begin position="412"/>
        <end position="430"/>
    </location>
</feature>